<feature type="domain" description="AMP-binding enzyme C-terminal" evidence="4">
    <location>
        <begin position="511"/>
        <end position="585"/>
    </location>
</feature>
<dbReference type="PANTHER" id="PTHR43107">
    <property type="entry name" value="LONG-CHAIN FATTY ACID TRANSPORT PROTEIN"/>
    <property type="match status" value="1"/>
</dbReference>
<reference evidence="5 6" key="1">
    <citation type="submission" date="2016-03" db="EMBL/GenBank/DDBJ databases">
        <authorList>
            <person name="Ploux O."/>
        </authorList>
    </citation>
    <scope>NUCLEOTIDE SEQUENCE [LARGE SCALE GENOMIC DNA]</scope>
    <source>
        <strain evidence="5 6">UAMH 11012</strain>
    </source>
</reference>
<dbReference type="EMBL" id="FJOG01000018">
    <property type="protein sequence ID" value="CZR61634.1"/>
    <property type="molecule type" value="Genomic_DNA"/>
</dbReference>
<dbReference type="STRING" id="576137.A0A1L7X9D4"/>
<dbReference type="Pfam" id="PF13193">
    <property type="entry name" value="AMP-binding_C"/>
    <property type="match status" value="1"/>
</dbReference>
<dbReference type="GO" id="GO:0009898">
    <property type="term" value="C:cytoplasmic side of plasma membrane"/>
    <property type="evidence" value="ECO:0007669"/>
    <property type="project" value="TreeGrafter"/>
</dbReference>
<dbReference type="SUPFAM" id="SSF56801">
    <property type="entry name" value="Acetyl-CoA synthetase-like"/>
    <property type="match status" value="1"/>
</dbReference>
<proteinExistence type="inferred from homology"/>
<dbReference type="GO" id="GO:0005324">
    <property type="term" value="F:long-chain fatty acid transmembrane transporter activity"/>
    <property type="evidence" value="ECO:0007669"/>
    <property type="project" value="TreeGrafter"/>
</dbReference>
<dbReference type="PANTHER" id="PTHR43107:SF20">
    <property type="entry name" value="FATTY ACID TRANSPORTER_ACYL-COA SYNTHETASE (FAT1), PUTATIVE (AFU_ORTHOLOGUE AFUA_2G11360)-RELATED"/>
    <property type="match status" value="1"/>
</dbReference>
<evidence type="ECO:0000256" key="2">
    <source>
        <dbReference type="ARBA" id="ARBA00022598"/>
    </source>
</evidence>
<dbReference type="InterPro" id="IPR020845">
    <property type="entry name" value="AMP-binding_CS"/>
</dbReference>
<dbReference type="GO" id="GO:0005811">
    <property type="term" value="C:lipid droplet"/>
    <property type="evidence" value="ECO:0007669"/>
    <property type="project" value="TreeGrafter"/>
</dbReference>
<feature type="domain" description="AMP-dependent synthetase/ligase" evidence="3">
    <location>
        <begin position="70"/>
        <end position="375"/>
    </location>
</feature>
<gene>
    <name evidence="5" type="ORF">PAC_11531</name>
</gene>
<keyword evidence="2" id="KW-0436">Ligase</keyword>
<dbReference type="InterPro" id="IPR042099">
    <property type="entry name" value="ANL_N_sf"/>
</dbReference>
<dbReference type="PROSITE" id="PS00455">
    <property type="entry name" value="AMP_BINDING"/>
    <property type="match status" value="1"/>
</dbReference>
<dbReference type="OrthoDB" id="10253869at2759"/>
<evidence type="ECO:0000313" key="6">
    <source>
        <dbReference type="Proteomes" id="UP000184330"/>
    </source>
</evidence>
<dbReference type="Pfam" id="PF00501">
    <property type="entry name" value="AMP-binding"/>
    <property type="match status" value="1"/>
</dbReference>
<dbReference type="InterPro" id="IPR045851">
    <property type="entry name" value="AMP-bd_C_sf"/>
</dbReference>
<dbReference type="AlphaFoldDB" id="A0A1L7X9D4"/>
<dbReference type="InterPro" id="IPR025110">
    <property type="entry name" value="AMP-bd_C"/>
</dbReference>
<evidence type="ECO:0000259" key="3">
    <source>
        <dbReference type="Pfam" id="PF00501"/>
    </source>
</evidence>
<dbReference type="GO" id="GO:0004467">
    <property type="term" value="F:long-chain fatty acid-CoA ligase activity"/>
    <property type="evidence" value="ECO:0007669"/>
    <property type="project" value="TreeGrafter"/>
</dbReference>
<evidence type="ECO:0000259" key="4">
    <source>
        <dbReference type="Pfam" id="PF13193"/>
    </source>
</evidence>
<keyword evidence="6" id="KW-1185">Reference proteome</keyword>
<dbReference type="GO" id="GO:0044539">
    <property type="term" value="P:long-chain fatty acid import into cell"/>
    <property type="evidence" value="ECO:0007669"/>
    <property type="project" value="TreeGrafter"/>
</dbReference>
<dbReference type="Proteomes" id="UP000184330">
    <property type="component" value="Unassembled WGS sequence"/>
</dbReference>
<sequence>MDVGLPISQQAAVVGAAALTAAAAYMNAKLSIGRDLRTLKYEKSFGQRLGQKIQELGDTCTMYAMFDQVDPEIEALWFEGRTWTYGELKKDVHRLAAFLENEGIKKGDAVAIFTTNSPEMVITYLALSKLSAICGFININLRDATLEHCLKVSQANTVISTPDLAPFINGPYRHFALSLYAFSAVPPPPADSTITLLASASLPTPLAPSPATKSSPADLSCLIFTSGTTGKPKACAIRNHQCILTAVPNSPDYFNPQKYLPLRTYSPLPLFHGTAFFTGVCYSIGNSGTICLARKFSSSRFFKDVHDSRATRILYVGELCRYLLSSAPGEYDKKHNCIVAAGNGLRYEIWEKFKERFNIDEIREFYRSTEGVAKYDNYNRGAWGAGKVGFAGFYRRNFFDDDTVLVKVDPDTAELIRDPKSGFCTKVGIGEPGEVIGRVKSRALLTEYLGNEGATEEKIIRDVFKKGDIWQKMGDLLVQEREGWVRFHDRMGDTYRWKGENVSAGEVRDHVARLEGVQDAVVFGVKLASYDGQAGAAMLTLEPSASDSTFMSTLYSGLKKTGLPSYAMPRLIRITKEIETTATFKKSKTDIVSKSWDPSKKKDQETIYWLDGTTYKPLDQVAWGGIESGRAKL</sequence>
<dbReference type="Gene3D" id="3.40.50.12780">
    <property type="entry name" value="N-terminal domain of ligase-like"/>
    <property type="match status" value="1"/>
</dbReference>
<organism evidence="5 6">
    <name type="scientific">Phialocephala subalpina</name>
    <dbReference type="NCBI Taxonomy" id="576137"/>
    <lineage>
        <taxon>Eukaryota</taxon>
        <taxon>Fungi</taxon>
        <taxon>Dikarya</taxon>
        <taxon>Ascomycota</taxon>
        <taxon>Pezizomycotina</taxon>
        <taxon>Leotiomycetes</taxon>
        <taxon>Helotiales</taxon>
        <taxon>Mollisiaceae</taxon>
        <taxon>Phialocephala</taxon>
        <taxon>Phialocephala fortinii species complex</taxon>
    </lineage>
</organism>
<name>A0A1L7X9D4_9HELO</name>
<protein>
    <submittedName>
        <fullName evidence="5">Probable bifunctional fatty acid transporter/acyl-CoA synthetase (FAT1)</fullName>
    </submittedName>
</protein>
<dbReference type="Gene3D" id="3.30.300.30">
    <property type="match status" value="1"/>
</dbReference>
<comment type="similarity">
    <text evidence="1">Belongs to the ATP-dependent AMP-binding enzyme family.</text>
</comment>
<evidence type="ECO:0000313" key="5">
    <source>
        <dbReference type="EMBL" id="CZR61634.1"/>
    </source>
</evidence>
<dbReference type="GO" id="GO:0005777">
    <property type="term" value="C:peroxisome"/>
    <property type="evidence" value="ECO:0007669"/>
    <property type="project" value="TreeGrafter"/>
</dbReference>
<accession>A0A1L7X9D4</accession>
<evidence type="ECO:0000256" key="1">
    <source>
        <dbReference type="ARBA" id="ARBA00006432"/>
    </source>
</evidence>
<dbReference type="InterPro" id="IPR000873">
    <property type="entry name" value="AMP-dep_synth/lig_dom"/>
</dbReference>